<dbReference type="Pfam" id="PF07690">
    <property type="entry name" value="MFS_1"/>
    <property type="match status" value="2"/>
</dbReference>
<dbReference type="PROSITE" id="PS50850">
    <property type="entry name" value="MFS"/>
    <property type="match status" value="1"/>
</dbReference>
<feature type="domain" description="Major facilitator superfamily (MFS) profile" evidence="4">
    <location>
        <begin position="26"/>
        <end position="462"/>
    </location>
</feature>
<comment type="subcellular location">
    <subcellularLocation>
        <location evidence="1">Membrane</location>
        <topology evidence="1">Multi-pass membrane protein</topology>
    </subcellularLocation>
</comment>
<evidence type="ECO:0000313" key="6">
    <source>
        <dbReference type="Proteomes" id="UP001396898"/>
    </source>
</evidence>
<evidence type="ECO:0000256" key="2">
    <source>
        <dbReference type="SAM" id="MobiDB-lite"/>
    </source>
</evidence>
<feature type="transmembrane region" description="Helical" evidence="3">
    <location>
        <begin position="287"/>
        <end position="306"/>
    </location>
</feature>
<feature type="transmembrane region" description="Helical" evidence="3">
    <location>
        <begin position="156"/>
        <end position="175"/>
    </location>
</feature>
<dbReference type="InterPro" id="IPR011701">
    <property type="entry name" value="MFS"/>
</dbReference>
<dbReference type="InterPro" id="IPR020846">
    <property type="entry name" value="MFS_dom"/>
</dbReference>
<protein>
    <recommendedName>
        <fullName evidence="4">Major facilitator superfamily (MFS) profile domain-containing protein</fullName>
    </recommendedName>
</protein>
<dbReference type="SUPFAM" id="SSF103473">
    <property type="entry name" value="MFS general substrate transporter"/>
    <property type="match status" value="1"/>
</dbReference>
<feature type="transmembrane region" description="Helical" evidence="3">
    <location>
        <begin position="195"/>
        <end position="214"/>
    </location>
</feature>
<evidence type="ECO:0000256" key="3">
    <source>
        <dbReference type="SAM" id="Phobius"/>
    </source>
</evidence>
<sequence length="539" mass="59274">MESILRPFRWFYHEFGIVSIHDSGRNAWIIILARACRMFAHGAISLILAIYFAALEFTDHQIGLFMTLTLLGDVFLGTFLTLIADRMGRRKVLLGGSFLMIFSGIIFATFENFWILLFAAVVGVVSVTGGDFGPFRSIEESVLSQLTTPSTRSDVLSWYVATSTLGSSLGSEAGGRIVHTLREQRGWTLVNAYHALFWLYVGMGTVNVILAALLTDECELRQQDDYTQIPQAEQPEAPRGAAVLASPYNSAPLSPQVPQHWLRRGTTWLADRLSQISVPTRRVMYKLWILLALDSVADGMVPYSWTTYYMDENFHPSKSTLGDVTSVSYFLGAISAMFASPLARRIGLVNTMVFTHVPSSAAVLLFPIPNVFWMTAGLLLVRSALNPLDQAPRTALIAAVVRPEERTAVMGITSLVRTCAAMIGPTLTGLLAANKQFWVAFVVAGIARLSYDFGLYAMFINIKLHQHETQPGSASEGQVDEERPVELGRLSSSSTDSGDLEINVKKKKVEGGASVSLQLPAQSERVRSRSPHRSSVLDS</sequence>
<organism evidence="5 6">
    <name type="scientific">Apiospora marii</name>
    <dbReference type="NCBI Taxonomy" id="335849"/>
    <lineage>
        <taxon>Eukaryota</taxon>
        <taxon>Fungi</taxon>
        <taxon>Dikarya</taxon>
        <taxon>Ascomycota</taxon>
        <taxon>Pezizomycotina</taxon>
        <taxon>Sordariomycetes</taxon>
        <taxon>Xylariomycetidae</taxon>
        <taxon>Amphisphaeriales</taxon>
        <taxon>Apiosporaceae</taxon>
        <taxon>Apiospora</taxon>
    </lineage>
</organism>
<dbReference type="EMBL" id="JAQQWI010000022">
    <property type="protein sequence ID" value="KAK7995940.1"/>
    <property type="molecule type" value="Genomic_DNA"/>
</dbReference>
<dbReference type="PANTHER" id="PTHR23520:SF5">
    <property type="entry name" value="TRANSPORTER, PUTATIVE (AFU_ORTHOLOGUE AFUA_3G04000)-RELATED"/>
    <property type="match status" value="1"/>
</dbReference>
<evidence type="ECO:0000259" key="4">
    <source>
        <dbReference type="PROSITE" id="PS50850"/>
    </source>
</evidence>
<keyword evidence="6" id="KW-1185">Reference proteome</keyword>
<dbReference type="InterPro" id="IPR036259">
    <property type="entry name" value="MFS_trans_sf"/>
</dbReference>
<evidence type="ECO:0000256" key="1">
    <source>
        <dbReference type="ARBA" id="ARBA00004141"/>
    </source>
</evidence>
<feature type="transmembrane region" description="Helical" evidence="3">
    <location>
        <begin position="363"/>
        <end position="385"/>
    </location>
</feature>
<accession>A0ABR1R1P2</accession>
<keyword evidence="3" id="KW-0812">Transmembrane</keyword>
<feature type="transmembrane region" description="Helical" evidence="3">
    <location>
        <begin position="437"/>
        <end position="459"/>
    </location>
</feature>
<feature type="transmembrane region" description="Helical" evidence="3">
    <location>
        <begin position="92"/>
        <end position="110"/>
    </location>
</feature>
<keyword evidence="3" id="KW-1133">Transmembrane helix</keyword>
<dbReference type="Proteomes" id="UP001396898">
    <property type="component" value="Unassembled WGS sequence"/>
</dbReference>
<feature type="region of interest" description="Disordered" evidence="2">
    <location>
        <begin position="470"/>
        <end position="506"/>
    </location>
</feature>
<feature type="transmembrane region" description="Helical" evidence="3">
    <location>
        <begin position="35"/>
        <end position="54"/>
    </location>
</feature>
<gene>
    <name evidence="5" type="ORF">PG991_015407</name>
</gene>
<feature type="transmembrane region" description="Helical" evidence="3">
    <location>
        <begin position="60"/>
        <end position="80"/>
    </location>
</feature>
<feature type="transmembrane region" description="Helical" evidence="3">
    <location>
        <begin position="326"/>
        <end position="343"/>
    </location>
</feature>
<feature type="region of interest" description="Disordered" evidence="2">
    <location>
        <begin position="520"/>
        <end position="539"/>
    </location>
</feature>
<proteinExistence type="predicted"/>
<feature type="transmembrane region" description="Helical" evidence="3">
    <location>
        <begin position="116"/>
        <end position="135"/>
    </location>
</feature>
<keyword evidence="3" id="KW-0472">Membrane</keyword>
<name>A0ABR1R1P2_9PEZI</name>
<evidence type="ECO:0000313" key="5">
    <source>
        <dbReference type="EMBL" id="KAK7995940.1"/>
    </source>
</evidence>
<reference evidence="5 6" key="1">
    <citation type="submission" date="2023-01" db="EMBL/GenBank/DDBJ databases">
        <title>Analysis of 21 Apiospora genomes using comparative genomics revels a genus with tremendous synthesis potential of carbohydrate active enzymes and secondary metabolites.</title>
        <authorList>
            <person name="Sorensen T."/>
        </authorList>
    </citation>
    <scope>NUCLEOTIDE SEQUENCE [LARGE SCALE GENOMIC DNA]</scope>
    <source>
        <strain evidence="5 6">CBS 20057</strain>
    </source>
</reference>
<comment type="caution">
    <text evidence="5">The sequence shown here is derived from an EMBL/GenBank/DDBJ whole genome shotgun (WGS) entry which is preliminary data.</text>
</comment>
<dbReference type="Gene3D" id="1.20.1250.20">
    <property type="entry name" value="MFS general substrate transporter like domains"/>
    <property type="match status" value="1"/>
</dbReference>
<dbReference type="PANTHER" id="PTHR23520">
    <property type="entry name" value="TRANSPORTER, PUTATIVE (AFU_ORTHOLOGUE AFUA_3G04000)-RELATED"/>
    <property type="match status" value="1"/>
</dbReference>